<evidence type="ECO:0000256" key="7">
    <source>
        <dbReference type="ARBA" id="ARBA00022840"/>
    </source>
</evidence>
<dbReference type="FunFam" id="3.40.50.300:FF:002432">
    <property type="entry name" value="ATP synthase subunit alpha, mitochondrial"/>
    <property type="match status" value="1"/>
</dbReference>
<dbReference type="GO" id="GO:0005524">
    <property type="term" value="F:ATP binding"/>
    <property type="evidence" value="ECO:0007669"/>
    <property type="project" value="UniProtKB-UniRule"/>
</dbReference>
<comment type="function">
    <text evidence="1 14">Produces ATP from ADP in the presence of a proton gradient across the membrane. The alpha chain is a regulatory subunit.</text>
</comment>
<dbReference type="InterPro" id="IPR038376">
    <property type="entry name" value="ATP_synth_asu_C_sf"/>
</dbReference>
<evidence type="ECO:0000256" key="11">
    <source>
        <dbReference type="ARBA" id="ARBA00023196"/>
    </source>
</evidence>
<dbReference type="PANTHER" id="PTHR48082">
    <property type="entry name" value="ATP SYNTHASE SUBUNIT ALPHA, MITOCHONDRIAL"/>
    <property type="match status" value="1"/>
</dbReference>
<dbReference type="Pfam" id="PF00306">
    <property type="entry name" value="ATP-synt_ab_C"/>
    <property type="match status" value="1"/>
</dbReference>
<proteinExistence type="inferred from homology"/>
<gene>
    <name evidence="14" type="primary">atpA</name>
    <name evidence="17" type="ORF">GGQ61_003707</name>
</gene>
<evidence type="ECO:0000256" key="3">
    <source>
        <dbReference type="ARBA" id="ARBA00008936"/>
    </source>
</evidence>
<dbReference type="HAMAP" id="MF_01346">
    <property type="entry name" value="ATP_synth_alpha_bact"/>
    <property type="match status" value="1"/>
</dbReference>
<dbReference type="EMBL" id="JACIDK010000006">
    <property type="protein sequence ID" value="MBB3892969.1"/>
    <property type="molecule type" value="Genomic_DNA"/>
</dbReference>
<comment type="similarity">
    <text evidence="3 14">Belongs to the ATPase alpha/beta chains family.</text>
</comment>
<comment type="catalytic activity">
    <reaction evidence="14">
        <text>ATP + H2O + 4 H(+)(in) = ADP + phosphate + 5 H(+)(out)</text>
        <dbReference type="Rhea" id="RHEA:57720"/>
        <dbReference type="ChEBI" id="CHEBI:15377"/>
        <dbReference type="ChEBI" id="CHEBI:15378"/>
        <dbReference type="ChEBI" id="CHEBI:30616"/>
        <dbReference type="ChEBI" id="CHEBI:43474"/>
        <dbReference type="ChEBI" id="CHEBI:456216"/>
        <dbReference type="EC" id="7.1.2.2"/>
    </reaction>
</comment>
<keyword evidence="6 14" id="KW-0375">Hydrogen ion transport</keyword>
<evidence type="ECO:0000256" key="5">
    <source>
        <dbReference type="ARBA" id="ARBA00022741"/>
    </source>
</evidence>
<feature type="site" description="Required for activity" evidence="14">
    <location>
        <position position="365"/>
    </location>
</feature>
<comment type="caution">
    <text evidence="17">The sequence shown here is derived from an EMBL/GenBank/DDBJ whole genome shotgun (WGS) entry which is preliminary data.</text>
</comment>
<feature type="domain" description="ATPase F1/V1/A1 complex alpha/beta subunit nucleotide-binding" evidence="15">
    <location>
        <begin position="152"/>
        <end position="367"/>
    </location>
</feature>
<keyword evidence="12 14" id="KW-0066">ATP synthesis</keyword>
<dbReference type="InterPro" id="IPR020003">
    <property type="entry name" value="ATPase_a/bsu_AS"/>
</dbReference>
<keyword evidence="9 14" id="KW-0406">Ion transport</keyword>
<comment type="subcellular location">
    <subcellularLocation>
        <location evidence="14">Cell membrane</location>
        <topology evidence="14">Peripheral membrane protein</topology>
    </subcellularLocation>
    <subcellularLocation>
        <location evidence="2">Membrane</location>
    </subcellularLocation>
</comment>
<dbReference type="GO" id="GO:0043531">
    <property type="term" value="F:ADP binding"/>
    <property type="evidence" value="ECO:0007669"/>
    <property type="project" value="TreeGrafter"/>
</dbReference>
<comment type="caution">
    <text evidence="14">Lacks conserved residue(s) required for the propagation of feature annotation.</text>
</comment>
<dbReference type="InterPro" id="IPR027417">
    <property type="entry name" value="P-loop_NTPase"/>
</dbReference>
<dbReference type="GO" id="GO:0046933">
    <property type="term" value="F:proton-transporting ATP synthase activity, rotational mechanism"/>
    <property type="evidence" value="ECO:0007669"/>
    <property type="project" value="UniProtKB-UniRule"/>
</dbReference>
<dbReference type="SUPFAM" id="SSF47917">
    <property type="entry name" value="C-terminal domain of alpha and beta subunits of F1 ATP synthase"/>
    <property type="match status" value="1"/>
</dbReference>
<dbReference type="Gene3D" id="1.20.150.20">
    <property type="entry name" value="ATP synthase alpha/beta chain, C-terminal domain"/>
    <property type="match status" value="1"/>
</dbReference>
<dbReference type="Proteomes" id="UP000530564">
    <property type="component" value="Unassembled WGS sequence"/>
</dbReference>
<evidence type="ECO:0000259" key="16">
    <source>
        <dbReference type="Pfam" id="PF00306"/>
    </source>
</evidence>
<dbReference type="GO" id="GO:0045259">
    <property type="term" value="C:proton-transporting ATP synthase complex"/>
    <property type="evidence" value="ECO:0007669"/>
    <property type="project" value="UniProtKB-KW"/>
</dbReference>
<protein>
    <recommendedName>
        <fullName evidence="14">ATP synthase subunit alpha</fullName>
        <ecNumber evidence="14">7.1.2.2</ecNumber>
    </recommendedName>
    <alternativeName>
        <fullName evidence="14">ATP synthase F1 sector subunit alpha</fullName>
    </alternativeName>
    <alternativeName>
        <fullName evidence="14">F-ATPase subunit alpha</fullName>
    </alternativeName>
</protein>
<evidence type="ECO:0000256" key="6">
    <source>
        <dbReference type="ARBA" id="ARBA00022781"/>
    </source>
</evidence>
<dbReference type="InterPro" id="IPR036121">
    <property type="entry name" value="ATPase_F1/V1/A1_a/bsu_N_sf"/>
</dbReference>
<evidence type="ECO:0000256" key="13">
    <source>
        <dbReference type="ARBA" id="ARBA00026013"/>
    </source>
</evidence>
<dbReference type="Gene3D" id="2.40.30.20">
    <property type="match status" value="1"/>
</dbReference>
<dbReference type="PROSITE" id="PS00152">
    <property type="entry name" value="ATPASE_ALPHA_BETA"/>
    <property type="match status" value="1"/>
</dbReference>
<keyword evidence="5 14" id="KW-0547">Nucleotide-binding</keyword>
<dbReference type="CDD" id="cd01132">
    <property type="entry name" value="F1-ATPase_alpha_CD"/>
    <property type="match status" value="1"/>
</dbReference>
<name>A0A840A4Q3_9CAUL</name>
<evidence type="ECO:0000256" key="8">
    <source>
        <dbReference type="ARBA" id="ARBA00022967"/>
    </source>
</evidence>
<dbReference type="RefSeq" id="WP_183775969.1">
    <property type="nucleotide sequence ID" value="NZ_JACIDK010000006.1"/>
</dbReference>
<dbReference type="NCBIfam" id="NF009884">
    <property type="entry name" value="PRK13343.1"/>
    <property type="match status" value="1"/>
</dbReference>
<comment type="subunit">
    <text evidence="13">F-type ATPases have 2 components, CF(1) - the catalytic core - and CF(0) - the membrane proton channel. CF(1) has five subunits: alpha(3), beta(3), gamma(1), delta(1), epsilon(1). CF(0) has four main subunits: a(1), b(1), b'(1) and c(9-12).</text>
</comment>
<keyword evidence="10 14" id="KW-0472">Membrane</keyword>
<organism evidence="17 18">
    <name type="scientific">Phenylobacterium haematophilum</name>
    <dbReference type="NCBI Taxonomy" id="98513"/>
    <lineage>
        <taxon>Bacteria</taxon>
        <taxon>Pseudomonadati</taxon>
        <taxon>Pseudomonadota</taxon>
        <taxon>Alphaproteobacteria</taxon>
        <taxon>Caulobacterales</taxon>
        <taxon>Caulobacteraceae</taxon>
        <taxon>Phenylobacterium</taxon>
    </lineage>
</organism>
<dbReference type="SUPFAM" id="SSF52540">
    <property type="entry name" value="P-loop containing nucleoside triphosphate hydrolases"/>
    <property type="match status" value="1"/>
</dbReference>
<keyword evidence="8 14" id="KW-1278">Translocase</keyword>
<accession>A0A840A4Q3</accession>
<feature type="domain" description="ATP synthase alpha subunit C-terminal" evidence="16">
    <location>
        <begin position="374"/>
        <end position="498"/>
    </location>
</feature>
<evidence type="ECO:0000256" key="9">
    <source>
        <dbReference type="ARBA" id="ARBA00023065"/>
    </source>
</evidence>
<evidence type="ECO:0000313" key="18">
    <source>
        <dbReference type="Proteomes" id="UP000530564"/>
    </source>
</evidence>
<dbReference type="CDD" id="cd18113">
    <property type="entry name" value="ATP-synt_F1_alpha_C"/>
    <property type="match status" value="1"/>
</dbReference>
<dbReference type="InterPro" id="IPR000793">
    <property type="entry name" value="ATP_synth_asu_C"/>
</dbReference>
<evidence type="ECO:0000256" key="2">
    <source>
        <dbReference type="ARBA" id="ARBA00004370"/>
    </source>
</evidence>
<evidence type="ECO:0000313" key="17">
    <source>
        <dbReference type="EMBL" id="MBB3892969.1"/>
    </source>
</evidence>
<dbReference type="AlphaFoldDB" id="A0A840A4Q3"/>
<dbReference type="PANTHER" id="PTHR48082:SF2">
    <property type="entry name" value="ATP SYNTHASE SUBUNIT ALPHA, MITOCHONDRIAL"/>
    <property type="match status" value="1"/>
</dbReference>
<evidence type="ECO:0000256" key="1">
    <source>
        <dbReference type="ARBA" id="ARBA00003784"/>
    </source>
</evidence>
<reference evidence="17 18" key="1">
    <citation type="submission" date="2020-08" db="EMBL/GenBank/DDBJ databases">
        <title>Genomic Encyclopedia of Type Strains, Phase IV (KMG-IV): sequencing the most valuable type-strain genomes for metagenomic binning, comparative biology and taxonomic classification.</title>
        <authorList>
            <person name="Goeker M."/>
        </authorList>
    </citation>
    <scope>NUCLEOTIDE SEQUENCE [LARGE SCALE GENOMIC DNA]</scope>
    <source>
        <strain evidence="17 18">DSM 21793</strain>
    </source>
</reference>
<keyword evidence="18" id="KW-1185">Reference proteome</keyword>
<keyword evidence="11 14" id="KW-0139">CF(1)</keyword>
<evidence type="ECO:0000256" key="14">
    <source>
        <dbReference type="HAMAP-Rule" id="MF_01346"/>
    </source>
</evidence>
<dbReference type="Gene3D" id="3.40.50.300">
    <property type="entry name" value="P-loop containing nucleotide triphosphate hydrolases"/>
    <property type="match status" value="1"/>
</dbReference>
<dbReference type="InterPro" id="IPR005294">
    <property type="entry name" value="ATP_synth_F1_asu"/>
</dbReference>
<keyword evidence="7 14" id="KW-0067">ATP-binding</keyword>
<evidence type="ECO:0000256" key="12">
    <source>
        <dbReference type="ARBA" id="ARBA00023310"/>
    </source>
</evidence>
<dbReference type="SUPFAM" id="SSF50615">
    <property type="entry name" value="N-terminal domain of alpha and beta subunits of F1 ATP synthase"/>
    <property type="match status" value="1"/>
</dbReference>
<dbReference type="InterPro" id="IPR023366">
    <property type="entry name" value="ATP_synth_asu-like_sf"/>
</dbReference>
<evidence type="ECO:0000259" key="15">
    <source>
        <dbReference type="Pfam" id="PF00006"/>
    </source>
</evidence>
<evidence type="ECO:0000256" key="4">
    <source>
        <dbReference type="ARBA" id="ARBA00022448"/>
    </source>
</evidence>
<dbReference type="Pfam" id="PF00006">
    <property type="entry name" value="ATP-synt_ab"/>
    <property type="match status" value="1"/>
</dbReference>
<sequence length="512" mass="54837">MPTPLRSSLDRWLEAAEGRLASTALESRPEQIGVVEEVGDGIAFVRGLPDLAANSLMRFEGGATGFAHTLEDDRVGCVLLDLGRVEAGEQVHGLGAPVGTPVGEGLLGRIVDPLGRPLDDGPPISAVRHDPVERAAPSIIDRDLVTQPLQTGVKLIDALLALGRGQRELIIGDRETGKTALATDAIINQRGGDVICIYVAMGQKSSSVRQVIDAVGTYGDPKRCIFVVAGSATAPGLQWVAPYAGFTMAEFFRDRGDHVLIILDDLTKHAATHRELSLLMRQPSGREAYPGDIFHVQAKMLERAAKLSSDRGGGSLTALPIAQTEAGNLSAYIPTNLISITDGQIVLSTKLFDEGQKPAVDVGLSVSRVGGKTQTPVLRDLAENLRLDYAQFLELELFTRFSTTLDPHTQAQIDHGRRIRAILTQPQYAPLPLGHEVGELLALHDGMLDGLALDQIEAFKRQLGPWLDERCKGPLARLEADGRVSAGDREQIAAAITALAATFKAKSGETRP</sequence>
<dbReference type="InterPro" id="IPR033732">
    <property type="entry name" value="ATP_synth_F1_a_nt-bd_dom"/>
</dbReference>
<dbReference type="InterPro" id="IPR000194">
    <property type="entry name" value="ATPase_F1/V1/A1_a/bsu_nucl-bd"/>
</dbReference>
<dbReference type="NCBIfam" id="TIGR00962">
    <property type="entry name" value="atpA"/>
    <property type="match status" value="1"/>
</dbReference>
<dbReference type="GO" id="GO:0005886">
    <property type="term" value="C:plasma membrane"/>
    <property type="evidence" value="ECO:0007669"/>
    <property type="project" value="UniProtKB-SubCell"/>
</dbReference>
<keyword evidence="4 14" id="KW-0813">Transport</keyword>
<evidence type="ECO:0000256" key="10">
    <source>
        <dbReference type="ARBA" id="ARBA00023136"/>
    </source>
</evidence>
<dbReference type="EC" id="7.1.2.2" evidence="14"/>
<keyword evidence="14" id="KW-1003">Cell membrane</keyword>